<evidence type="ECO:0000313" key="1">
    <source>
        <dbReference type="EMBL" id="KIQ61489.1"/>
    </source>
</evidence>
<reference evidence="2 3" key="1">
    <citation type="submission" date="2015-02" db="EMBL/GenBank/DDBJ databases">
        <title>Draft genome sequence of Kitasatospora griseola MF730-N6, a bafilomycin, terpentecin and satosporin producer.</title>
        <authorList>
            <person name="Arens J.C."/>
            <person name="Haltli B."/>
            <person name="Kerr R.G."/>
        </authorList>
    </citation>
    <scope>NUCLEOTIDE SEQUENCE [LARGE SCALE GENOMIC DNA]</scope>
    <source>
        <strain evidence="2 3">MF730-N6</strain>
    </source>
</reference>
<proteinExistence type="predicted"/>
<comment type="caution">
    <text evidence="2">The sequence shown here is derived from an EMBL/GenBank/DDBJ whole genome shotgun (WGS) entry which is preliminary data.</text>
</comment>
<dbReference type="AlphaFoldDB" id="A0A0D0PIV7"/>
<gene>
    <name evidence="2" type="ORF">TR51_25700</name>
    <name evidence="1" type="ORF">TR51_35565</name>
</gene>
<dbReference type="RefSeq" id="WP_043914421.1">
    <property type="nucleotide sequence ID" value="NZ_JXZB01000004.1"/>
</dbReference>
<sequence>MKTQHIELPVDLWVEVSADGVDWRRSTRVDSAQELARTCGELVALMRTYVTVIERAAPLVAPISPWFRIVAQAADTGHIVAVSPRRWNPATSQYERTGGDWLIMDHPASWVSCQVHRIRNTLAAVV</sequence>
<dbReference type="STRING" id="2064.TR51_25700"/>
<dbReference type="PATRIC" id="fig|2064.6.peg.5467"/>
<dbReference type="EMBL" id="JXZB01000004">
    <property type="protein sequence ID" value="KIQ62434.1"/>
    <property type="molecule type" value="Genomic_DNA"/>
</dbReference>
<protein>
    <submittedName>
        <fullName evidence="2">Uncharacterized protein</fullName>
    </submittedName>
</protein>
<organism evidence="2 3">
    <name type="scientific">Kitasatospora griseola</name>
    <name type="common">Streptomyces griseolosporeus</name>
    <dbReference type="NCBI Taxonomy" id="2064"/>
    <lineage>
        <taxon>Bacteria</taxon>
        <taxon>Bacillati</taxon>
        <taxon>Actinomycetota</taxon>
        <taxon>Actinomycetes</taxon>
        <taxon>Kitasatosporales</taxon>
        <taxon>Streptomycetaceae</taxon>
        <taxon>Kitasatospora</taxon>
    </lineage>
</organism>
<evidence type="ECO:0000313" key="2">
    <source>
        <dbReference type="EMBL" id="KIQ62434.1"/>
    </source>
</evidence>
<name>A0A0D0PIV7_KITGR</name>
<dbReference type="EMBL" id="JXZB01000007">
    <property type="protein sequence ID" value="KIQ61489.1"/>
    <property type="molecule type" value="Genomic_DNA"/>
</dbReference>
<evidence type="ECO:0000313" key="3">
    <source>
        <dbReference type="Proteomes" id="UP000032066"/>
    </source>
</evidence>
<accession>A0A0D0PIV7</accession>
<dbReference type="Proteomes" id="UP000032066">
    <property type="component" value="Unassembled WGS sequence"/>
</dbReference>
<keyword evidence="3" id="KW-1185">Reference proteome</keyword>